<dbReference type="AlphaFoldDB" id="A0A0E9PSJ7"/>
<name>A0A0E9PSJ7_ANGAN</name>
<reference evidence="1" key="1">
    <citation type="submission" date="2014-11" db="EMBL/GenBank/DDBJ databases">
        <authorList>
            <person name="Amaro Gonzalez C."/>
        </authorList>
    </citation>
    <scope>NUCLEOTIDE SEQUENCE</scope>
</reference>
<organism evidence="1">
    <name type="scientific">Anguilla anguilla</name>
    <name type="common">European freshwater eel</name>
    <name type="synonym">Muraena anguilla</name>
    <dbReference type="NCBI Taxonomy" id="7936"/>
    <lineage>
        <taxon>Eukaryota</taxon>
        <taxon>Metazoa</taxon>
        <taxon>Chordata</taxon>
        <taxon>Craniata</taxon>
        <taxon>Vertebrata</taxon>
        <taxon>Euteleostomi</taxon>
        <taxon>Actinopterygii</taxon>
        <taxon>Neopterygii</taxon>
        <taxon>Teleostei</taxon>
        <taxon>Anguilliformes</taxon>
        <taxon>Anguillidae</taxon>
        <taxon>Anguilla</taxon>
    </lineage>
</organism>
<reference evidence="1" key="2">
    <citation type="journal article" date="2015" name="Fish Shellfish Immunol.">
        <title>Early steps in the European eel (Anguilla anguilla)-Vibrio vulnificus interaction in the gills: Role of the RtxA13 toxin.</title>
        <authorList>
            <person name="Callol A."/>
            <person name="Pajuelo D."/>
            <person name="Ebbesson L."/>
            <person name="Teles M."/>
            <person name="MacKenzie S."/>
            <person name="Amaro C."/>
        </authorList>
    </citation>
    <scope>NUCLEOTIDE SEQUENCE</scope>
</reference>
<sequence>MDIIFVAIQLQKRASSSTLTCPSFSLTAPKSLTLSIKMPCRRSSLTLDALQSS</sequence>
<protein>
    <submittedName>
        <fullName evidence="1">Uncharacterized protein</fullName>
    </submittedName>
</protein>
<accession>A0A0E9PSJ7</accession>
<proteinExistence type="predicted"/>
<evidence type="ECO:0000313" key="1">
    <source>
        <dbReference type="EMBL" id="JAH07070.1"/>
    </source>
</evidence>
<dbReference type="EMBL" id="GBXM01101507">
    <property type="protein sequence ID" value="JAH07070.1"/>
    <property type="molecule type" value="Transcribed_RNA"/>
</dbReference>